<dbReference type="RefSeq" id="WP_144451713.1">
    <property type="nucleotide sequence ID" value="NZ_VLKZ01000015.1"/>
</dbReference>
<dbReference type="OrthoDB" id="2886607at2"/>
<reference evidence="1 2" key="1">
    <citation type="journal article" date="2015" name="Stand. Genomic Sci.">
        <title>Genomic Encyclopedia of Bacterial and Archaeal Type Strains, Phase III: the genomes of soil and plant-associated and newly described type strains.</title>
        <authorList>
            <person name="Whitman W.B."/>
            <person name="Woyke T."/>
            <person name="Klenk H.P."/>
            <person name="Zhou Y."/>
            <person name="Lilburn T.G."/>
            <person name="Beck B.J."/>
            <person name="De Vos P."/>
            <person name="Vandamme P."/>
            <person name="Eisen J.A."/>
            <person name="Garrity G."/>
            <person name="Hugenholtz P."/>
            <person name="Kyrpides N.C."/>
        </authorList>
    </citation>
    <scope>NUCLEOTIDE SEQUENCE [LARGE SCALE GENOMIC DNA]</scope>
    <source>
        <strain evidence="1 2">CGMCC 1.10116</strain>
    </source>
</reference>
<sequence>MTYHAKEPKFLWILLFVMTLTYTYALDSAFEYIAYVVLFLFFAAMTTNYKLEILEDSLKYEIRILSMAISKRVVKPNEIEKVHMIHAGSRPIVLVHLKKGMRLKLHRFVPEGYDENLAQFAHKHAILIDRTGNK</sequence>
<dbReference type="AlphaFoldDB" id="A0A562QA87"/>
<name>A0A562QA87_9BACI</name>
<organism evidence="1 2">
    <name type="scientific">Halalkalibacter nanhaiisediminis</name>
    <dbReference type="NCBI Taxonomy" id="688079"/>
    <lineage>
        <taxon>Bacteria</taxon>
        <taxon>Bacillati</taxon>
        <taxon>Bacillota</taxon>
        <taxon>Bacilli</taxon>
        <taxon>Bacillales</taxon>
        <taxon>Bacillaceae</taxon>
        <taxon>Halalkalibacter</taxon>
    </lineage>
</organism>
<comment type="caution">
    <text evidence="1">The sequence shown here is derived from an EMBL/GenBank/DDBJ whole genome shotgun (WGS) entry which is preliminary data.</text>
</comment>
<gene>
    <name evidence="1" type="ORF">IQ10_03543</name>
</gene>
<evidence type="ECO:0000313" key="1">
    <source>
        <dbReference type="EMBL" id="TWI52936.1"/>
    </source>
</evidence>
<keyword evidence="2" id="KW-1185">Reference proteome</keyword>
<dbReference type="Proteomes" id="UP000315711">
    <property type="component" value="Unassembled WGS sequence"/>
</dbReference>
<evidence type="ECO:0000313" key="2">
    <source>
        <dbReference type="Proteomes" id="UP000315711"/>
    </source>
</evidence>
<evidence type="ECO:0008006" key="3">
    <source>
        <dbReference type="Google" id="ProtNLM"/>
    </source>
</evidence>
<protein>
    <recommendedName>
        <fullName evidence="3">PH (Pleckstrin Homology) domain-containing protein</fullName>
    </recommendedName>
</protein>
<dbReference type="EMBL" id="VLKZ01000015">
    <property type="protein sequence ID" value="TWI52936.1"/>
    <property type="molecule type" value="Genomic_DNA"/>
</dbReference>
<proteinExistence type="predicted"/>
<accession>A0A562QA87</accession>